<feature type="domain" description="Serine aminopeptidase S33" evidence="1">
    <location>
        <begin position="47"/>
        <end position="303"/>
    </location>
</feature>
<dbReference type="InterPro" id="IPR022742">
    <property type="entry name" value="Hydrolase_4"/>
</dbReference>
<dbReference type="InterPro" id="IPR051044">
    <property type="entry name" value="MAG_DAG_Lipase"/>
</dbReference>
<organism evidence="2 3">
    <name type="scientific">Shewanella aestuarii</name>
    <dbReference type="NCBI Taxonomy" id="1028752"/>
    <lineage>
        <taxon>Bacteria</taxon>
        <taxon>Pseudomonadati</taxon>
        <taxon>Pseudomonadota</taxon>
        <taxon>Gammaproteobacteria</taxon>
        <taxon>Alteromonadales</taxon>
        <taxon>Shewanellaceae</taxon>
        <taxon>Shewanella</taxon>
    </lineage>
</organism>
<dbReference type="GO" id="GO:0016787">
    <property type="term" value="F:hydrolase activity"/>
    <property type="evidence" value="ECO:0007669"/>
    <property type="project" value="UniProtKB-KW"/>
</dbReference>
<keyword evidence="2" id="KW-0378">Hydrolase</keyword>
<evidence type="ECO:0000313" key="2">
    <source>
        <dbReference type="EMBL" id="QIR13104.1"/>
    </source>
</evidence>
<dbReference type="Proteomes" id="UP000502608">
    <property type="component" value="Chromosome"/>
</dbReference>
<dbReference type="PANTHER" id="PTHR11614">
    <property type="entry name" value="PHOSPHOLIPASE-RELATED"/>
    <property type="match status" value="1"/>
</dbReference>
<gene>
    <name evidence="2" type="ORF">HBH39_00210</name>
</gene>
<sequence>MIYKKFSSEKKLATTEQQRFWENVSHCSFTADDGTNIAYCQILQPDNQQAIVISNGRIESYIKYQELIFDLFHQGYSVFAIDHRGQGLSDRLTTNPHQGHVGQFQDYVDDFKLFIDNKVLPTKHTSYSLLAHSMGGAIAAHYLHQNQNVFDCAVLCAPMFGICLPFNTKVILWLATKLDKTQAIDGSNLVNTNYVLGGTNYQSEPFISNHLTHSKQRYEHFRELYRKQPQLQLGSPTNRWLIESITAAEQSISFAKESQMPILILQASGDEIVRNQAQDKALSAHCHKVVIEGASHEILFELDKLRNKALSHTMNFIKQHSKSDVI</sequence>
<dbReference type="AlphaFoldDB" id="A0A6G9QEY7"/>
<evidence type="ECO:0000259" key="1">
    <source>
        <dbReference type="Pfam" id="PF12146"/>
    </source>
</evidence>
<dbReference type="Pfam" id="PF12146">
    <property type="entry name" value="Hydrolase_4"/>
    <property type="match status" value="1"/>
</dbReference>
<accession>A0A6G9QEY7</accession>
<reference evidence="2 3" key="1">
    <citation type="submission" date="2020-03" db="EMBL/GenBank/DDBJ databases">
        <title>Complete genome sequence of Shewanella sp.</title>
        <authorList>
            <person name="Kim Y.-S."/>
            <person name="Kim S.-J."/>
            <person name="Jung H.-K."/>
            <person name="Kim K.-H."/>
        </authorList>
    </citation>
    <scope>NUCLEOTIDE SEQUENCE [LARGE SCALE GENOMIC DNA]</scope>
    <source>
        <strain evidence="2 3">PN3F2</strain>
    </source>
</reference>
<dbReference type="EMBL" id="CP050313">
    <property type="protein sequence ID" value="QIR13104.1"/>
    <property type="molecule type" value="Genomic_DNA"/>
</dbReference>
<proteinExistence type="predicted"/>
<evidence type="ECO:0000313" key="3">
    <source>
        <dbReference type="Proteomes" id="UP000502608"/>
    </source>
</evidence>
<dbReference type="Gene3D" id="3.40.50.1820">
    <property type="entry name" value="alpha/beta hydrolase"/>
    <property type="match status" value="1"/>
</dbReference>
<dbReference type="KEGG" id="saes:HBH39_00210"/>
<keyword evidence="3" id="KW-1185">Reference proteome</keyword>
<dbReference type="InterPro" id="IPR029058">
    <property type="entry name" value="AB_hydrolase_fold"/>
</dbReference>
<dbReference type="SUPFAM" id="SSF53474">
    <property type="entry name" value="alpha/beta-Hydrolases"/>
    <property type="match status" value="1"/>
</dbReference>
<name>A0A6G9QEY7_9GAMM</name>
<protein>
    <submittedName>
        <fullName evidence="2">Alpha/beta fold hydrolase</fullName>
    </submittedName>
</protein>
<dbReference type="RefSeq" id="WP_167674554.1">
    <property type="nucleotide sequence ID" value="NZ_CP050313.1"/>
</dbReference>